<protein>
    <recommendedName>
        <fullName evidence="3">Aminotransferase-like plant mobile domain-containing protein</fullName>
    </recommendedName>
</protein>
<accession>A0A067JNM5</accession>
<gene>
    <name evidence="1" type="ORF">JCGZ_03591</name>
</gene>
<name>A0A067JNM5_JATCU</name>
<dbReference type="AlphaFoldDB" id="A0A067JNM5"/>
<dbReference type="OrthoDB" id="625601at2759"/>
<keyword evidence="2" id="KW-1185">Reference proteome</keyword>
<sequence length="164" mass="18259">MMSQISEIPASAYTREMETLGALPDILTFDGEPESTDPRDTTVAASAVAGYGVPGQVRDEPDAQLSVRGLRFTGPAPPLDSRYQTATLGAQLVLSLLGVTTQARYTVQGCMSYEMVFRFWVERIRTRLEAWRELPEEARPATPAYTREERDQAARSFLFYIISS</sequence>
<dbReference type="EMBL" id="KK915610">
    <property type="protein sequence ID" value="KDP21605.1"/>
    <property type="molecule type" value="Genomic_DNA"/>
</dbReference>
<organism evidence="1 2">
    <name type="scientific">Jatropha curcas</name>
    <name type="common">Barbados nut</name>
    <dbReference type="NCBI Taxonomy" id="180498"/>
    <lineage>
        <taxon>Eukaryota</taxon>
        <taxon>Viridiplantae</taxon>
        <taxon>Streptophyta</taxon>
        <taxon>Embryophyta</taxon>
        <taxon>Tracheophyta</taxon>
        <taxon>Spermatophyta</taxon>
        <taxon>Magnoliopsida</taxon>
        <taxon>eudicotyledons</taxon>
        <taxon>Gunneridae</taxon>
        <taxon>Pentapetalae</taxon>
        <taxon>rosids</taxon>
        <taxon>fabids</taxon>
        <taxon>Malpighiales</taxon>
        <taxon>Euphorbiaceae</taxon>
        <taxon>Crotonoideae</taxon>
        <taxon>Jatropheae</taxon>
        <taxon>Jatropha</taxon>
    </lineage>
</organism>
<evidence type="ECO:0008006" key="3">
    <source>
        <dbReference type="Google" id="ProtNLM"/>
    </source>
</evidence>
<proteinExistence type="predicted"/>
<evidence type="ECO:0000313" key="1">
    <source>
        <dbReference type="EMBL" id="KDP21605.1"/>
    </source>
</evidence>
<reference evidence="1 2" key="1">
    <citation type="journal article" date="2014" name="PLoS ONE">
        <title>Global Analysis of Gene Expression Profiles in Physic Nut (Jatropha curcas L.) Seedlings Exposed to Salt Stress.</title>
        <authorList>
            <person name="Zhang L."/>
            <person name="Zhang C."/>
            <person name="Wu P."/>
            <person name="Chen Y."/>
            <person name="Li M."/>
            <person name="Jiang H."/>
            <person name="Wu G."/>
        </authorList>
    </citation>
    <scope>NUCLEOTIDE SEQUENCE [LARGE SCALE GENOMIC DNA]</scope>
    <source>
        <strain evidence="2">cv. GZQX0401</strain>
        <tissue evidence="1">Young leaves</tissue>
    </source>
</reference>
<evidence type="ECO:0000313" key="2">
    <source>
        <dbReference type="Proteomes" id="UP000027138"/>
    </source>
</evidence>
<dbReference type="Proteomes" id="UP000027138">
    <property type="component" value="Unassembled WGS sequence"/>
</dbReference>